<gene>
    <name evidence="2" type="ORF">Acr_17g0000810</name>
</gene>
<protein>
    <submittedName>
        <fullName evidence="2">Uncharacterized protein</fullName>
    </submittedName>
</protein>
<feature type="region of interest" description="Disordered" evidence="1">
    <location>
        <begin position="591"/>
        <end position="610"/>
    </location>
</feature>
<accession>A0A7J0G0P2</accession>
<feature type="compositionally biased region" description="Basic and acidic residues" evidence="1">
    <location>
        <begin position="591"/>
        <end position="600"/>
    </location>
</feature>
<keyword evidence="3" id="KW-1185">Reference proteome</keyword>
<organism evidence="2 3">
    <name type="scientific">Actinidia rufa</name>
    <dbReference type="NCBI Taxonomy" id="165716"/>
    <lineage>
        <taxon>Eukaryota</taxon>
        <taxon>Viridiplantae</taxon>
        <taxon>Streptophyta</taxon>
        <taxon>Embryophyta</taxon>
        <taxon>Tracheophyta</taxon>
        <taxon>Spermatophyta</taxon>
        <taxon>Magnoliopsida</taxon>
        <taxon>eudicotyledons</taxon>
        <taxon>Gunneridae</taxon>
        <taxon>Pentapetalae</taxon>
        <taxon>asterids</taxon>
        <taxon>Ericales</taxon>
        <taxon>Actinidiaceae</taxon>
        <taxon>Actinidia</taxon>
    </lineage>
</organism>
<dbReference type="Proteomes" id="UP000585474">
    <property type="component" value="Unassembled WGS sequence"/>
</dbReference>
<reference evidence="2 3" key="1">
    <citation type="submission" date="2019-07" db="EMBL/GenBank/DDBJ databases">
        <title>De Novo Assembly of kiwifruit Actinidia rufa.</title>
        <authorList>
            <person name="Sugita-Konishi S."/>
            <person name="Sato K."/>
            <person name="Mori E."/>
            <person name="Abe Y."/>
            <person name="Kisaki G."/>
            <person name="Hamano K."/>
            <person name="Suezawa K."/>
            <person name="Otani M."/>
            <person name="Fukuda T."/>
            <person name="Manabe T."/>
            <person name="Gomi K."/>
            <person name="Tabuchi M."/>
            <person name="Akimitsu K."/>
            <person name="Kataoka I."/>
        </authorList>
    </citation>
    <scope>NUCLEOTIDE SEQUENCE [LARGE SCALE GENOMIC DNA]</scope>
    <source>
        <strain evidence="3">cv. Fuchu</strain>
    </source>
</reference>
<dbReference type="EMBL" id="BJWL01000017">
    <property type="protein sequence ID" value="GFZ04509.1"/>
    <property type="molecule type" value="Genomic_DNA"/>
</dbReference>
<evidence type="ECO:0000256" key="1">
    <source>
        <dbReference type="SAM" id="MobiDB-lite"/>
    </source>
</evidence>
<comment type="caution">
    <text evidence="2">The sequence shown here is derived from an EMBL/GenBank/DDBJ whole genome shotgun (WGS) entry which is preliminary data.</text>
</comment>
<evidence type="ECO:0000313" key="2">
    <source>
        <dbReference type="EMBL" id="GFZ04509.1"/>
    </source>
</evidence>
<name>A0A7J0G0P2_9ERIC</name>
<dbReference type="AlphaFoldDB" id="A0A7J0G0P2"/>
<proteinExistence type="predicted"/>
<sequence length="638" mass="71611">MDPCSAQEAMVGNFGVNNLYLSGRTNLPNDEVHLYMPIVLCLWLLNSETLMDCLTKWLIGMCVACKVEKDMMHGGSSSIHESPMEFNFVDHNWDGQGSAVGKLNLPISLREFVDDVFGVRWQFQGLLFVQLLVEQITKPPTFFGGETNRSMVYVVVRVTQVMAGVRSWRDQRLCMLMGLEGRMASMKMVGNGVGEMASKEQRVSLIFRVAVKRGRSLESWGSPCGVSKLCSSARCTTSQGDLLLLGLARPPPTHEGGKHRLRELFQAHISDSAMDSERIHKMDDVLLGIAFPAIKTNKFGYNVPLKEVRALEGSRAFWSRDIFKERIHPLNCCVAKGESVSSESRKELSFQSEGKLASISVLTGWVLGLRAIRERGGGSTLLYMIRRVSILSWLHTQHVLQDCAEFLRNKHRSKLLLLNKARRRRCLCDHLNTMANVHNIMKGKDTRASQSFGKMTNTSMTGDCQRWRRMREEATHLVHVEASSLVSRLEVDKAKWMKLTSHFKSRDQTLGLHPGACKDLPLVRRVYYPFKSLVGWCDTLLDMSHVVGQVPYPLYDCPSPWRLKSRGNSHDGDLWPPIKLGPGSHLFVEGGEREEPRARSLGDCPRAQESSLVSLSLGEEMLGEGSPTLSSVHPQKDN</sequence>
<evidence type="ECO:0000313" key="3">
    <source>
        <dbReference type="Proteomes" id="UP000585474"/>
    </source>
</evidence>